<feature type="chain" id="PRO_5045250511" evidence="1">
    <location>
        <begin position="25"/>
        <end position="431"/>
    </location>
</feature>
<keyword evidence="4" id="KW-1185">Reference proteome</keyword>
<dbReference type="InterPro" id="IPR041016">
    <property type="entry name" value="BD_b_sandwich"/>
</dbReference>
<evidence type="ECO:0000259" key="2">
    <source>
        <dbReference type="Pfam" id="PF18820"/>
    </source>
</evidence>
<accession>A0ABT6DHU0</accession>
<gene>
    <name evidence="3" type="ORF">NWE73_05520</name>
</gene>
<dbReference type="Pfam" id="PF18820">
    <property type="entry name" value="BD_b_sandwich"/>
    <property type="match status" value="1"/>
</dbReference>
<dbReference type="Proteomes" id="UP001152321">
    <property type="component" value="Unassembled WGS sequence"/>
</dbReference>
<name>A0ABT6DHU0_9BACT</name>
<dbReference type="RefSeq" id="WP_277577289.1">
    <property type="nucleotide sequence ID" value="NZ_JANRMI010000002.1"/>
</dbReference>
<dbReference type="EMBL" id="JANRMI010000002">
    <property type="protein sequence ID" value="MDG0815810.1"/>
    <property type="molecule type" value="Genomic_DNA"/>
</dbReference>
<protein>
    <submittedName>
        <fullName evidence="3">Beta-sandwich domain-containing protein</fullName>
    </submittedName>
</protein>
<feature type="signal peptide" evidence="1">
    <location>
        <begin position="1"/>
        <end position="24"/>
    </location>
</feature>
<comment type="caution">
    <text evidence="3">The sequence shown here is derived from an EMBL/GenBank/DDBJ whole genome shotgun (WGS) entry which is preliminary data.</text>
</comment>
<keyword evidence="1" id="KW-0732">Signal</keyword>
<evidence type="ECO:0000256" key="1">
    <source>
        <dbReference type="SAM" id="SignalP"/>
    </source>
</evidence>
<evidence type="ECO:0000313" key="3">
    <source>
        <dbReference type="EMBL" id="MDG0815810.1"/>
    </source>
</evidence>
<reference evidence="3" key="1">
    <citation type="submission" date="2022-08" db="EMBL/GenBank/DDBJ databases">
        <title>Novel Bdellovibrio Species Isolated from Svalbard: Designation Bdellovibrio svalbardensis.</title>
        <authorList>
            <person name="Mitchell R.J."/>
            <person name="Choi S.Y."/>
        </authorList>
    </citation>
    <scope>NUCLEOTIDE SEQUENCE</scope>
    <source>
        <strain evidence="3">PAP01</strain>
    </source>
</reference>
<organism evidence="3 4">
    <name type="scientific">Bdellovibrio svalbardensis</name>
    <dbReference type="NCBI Taxonomy" id="2972972"/>
    <lineage>
        <taxon>Bacteria</taxon>
        <taxon>Pseudomonadati</taxon>
        <taxon>Bdellovibrionota</taxon>
        <taxon>Bdellovibrionia</taxon>
        <taxon>Bdellovibrionales</taxon>
        <taxon>Pseudobdellovibrionaceae</taxon>
        <taxon>Bdellovibrio</taxon>
    </lineage>
</organism>
<proteinExistence type="predicted"/>
<evidence type="ECO:0000313" key="4">
    <source>
        <dbReference type="Proteomes" id="UP001152321"/>
    </source>
</evidence>
<feature type="domain" description="Bdellovibrio beta-sandwich" evidence="2">
    <location>
        <begin position="47"/>
        <end position="167"/>
    </location>
</feature>
<sequence>MDRHSMYKILTSVLLLQTAGIAHAYTISPSYQNVTEALAAPPVEPAPSFEGSARIGSITRQAGGDIYRLDLSRAIPLTQLKVKPQAGRVRIIETVLVTDKNERIPVKTLTNVTVAATDAALVSENLNPNAIIAVIEIKAEAMGGDATLDVKAVSSKEAPQLTLREELSCKQKIDPILKDGLDTVQKWASRVEGSAPGSIQEKYTIQEFNKYVNYFITTLKSGKPSYASTEYTLVLLNFFTERYNASREGSALELGYKTMATETFSSLLTSIQSDQPCRNVTSEGLINIALDFQKKYETVKSDSRAGKLYEMMITEIGKVIPAQYRRELATKNYDFRAADTEGNKYYKSYTTSKPESILKATQRDMSLAAYAVAEKALLQEVKQMDNEQRYQLIVEFQTKYNDPTHFHQETMMKYLLILSEQGTLFRIYISK</sequence>